<keyword evidence="1" id="KW-0479">Metal-binding</keyword>
<gene>
    <name evidence="3" type="ORF">HLB44_01400</name>
</gene>
<dbReference type="RefSeq" id="WP_173119848.1">
    <property type="nucleotide sequence ID" value="NZ_JABRWJ010000001.1"/>
</dbReference>
<feature type="domain" description="HMA" evidence="2">
    <location>
        <begin position="1"/>
        <end position="64"/>
    </location>
</feature>
<evidence type="ECO:0000259" key="2">
    <source>
        <dbReference type="PROSITE" id="PS50846"/>
    </source>
</evidence>
<dbReference type="EMBL" id="JABRWJ010000001">
    <property type="protein sequence ID" value="NRF65630.1"/>
    <property type="molecule type" value="Genomic_DNA"/>
</dbReference>
<dbReference type="PROSITE" id="PS01047">
    <property type="entry name" value="HMA_1"/>
    <property type="match status" value="1"/>
</dbReference>
<name>A0ABX2E9F6_9BURK</name>
<dbReference type="Proteomes" id="UP000737171">
    <property type="component" value="Unassembled WGS sequence"/>
</dbReference>
<accession>A0ABX2E9F6</accession>
<dbReference type="SUPFAM" id="SSF55008">
    <property type="entry name" value="HMA, heavy metal-associated domain"/>
    <property type="match status" value="1"/>
</dbReference>
<evidence type="ECO:0000313" key="4">
    <source>
        <dbReference type="Proteomes" id="UP000737171"/>
    </source>
</evidence>
<dbReference type="Gene3D" id="3.30.70.100">
    <property type="match status" value="1"/>
</dbReference>
<dbReference type="InterPro" id="IPR006121">
    <property type="entry name" value="HMA_dom"/>
</dbReference>
<protein>
    <submittedName>
        <fullName evidence="3">Heavy-metal-associated domain-containing protein</fullName>
    </submittedName>
</protein>
<evidence type="ECO:0000256" key="1">
    <source>
        <dbReference type="ARBA" id="ARBA00022723"/>
    </source>
</evidence>
<dbReference type="CDD" id="cd00371">
    <property type="entry name" value="HMA"/>
    <property type="match status" value="1"/>
</dbReference>
<reference evidence="3 4" key="1">
    <citation type="submission" date="2020-05" db="EMBL/GenBank/DDBJ databases">
        <title>Aquincola sp. isolate from soil.</title>
        <authorList>
            <person name="Han J."/>
            <person name="Kim D.-U."/>
        </authorList>
    </citation>
    <scope>NUCLEOTIDE SEQUENCE [LARGE SCALE GENOMIC DNA]</scope>
    <source>
        <strain evidence="3 4">S2</strain>
    </source>
</reference>
<comment type="caution">
    <text evidence="3">The sequence shown here is derived from an EMBL/GenBank/DDBJ whole genome shotgun (WGS) entry which is preliminary data.</text>
</comment>
<evidence type="ECO:0000313" key="3">
    <source>
        <dbReference type="EMBL" id="NRF65630.1"/>
    </source>
</evidence>
<sequence>MIVFQVDDMSCAHCSAAITQAVKAVDADAQLRIDLDAHRVEIDSRTANAGQFDAAIREAGYTPKPA</sequence>
<dbReference type="Pfam" id="PF00403">
    <property type="entry name" value="HMA"/>
    <property type="match status" value="1"/>
</dbReference>
<keyword evidence="4" id="KW-1185">Reference proteome</keyword>
<dbReference type="InterPro" id="IPR036163">
    <property type="entry name" value="HMA_dom_sf"/>
</dbReference>
<dbReference type="PROSITE" id="PS50846">
    <property type="entry name" value="HMA_2"/>
    <property type="match status" value="1"/>
</dbReference>
<organism evidence="3 4">
    <name type="scientific">Pseudaquabacterium terrae</name>
    <dbReference type="NCBI Taxonomy" id="2732868"/>
    <lineage>
        <taxon>Bacteria</taxon>
        <taxon>Pseudomonadati</taxon>
        <taxon>Pseudomonadota</taxon>
        <taxon>Betaproteobacteria</taxon>
        <taxon>Burkholderiales</taxon>
        <taxon>Sphaerotilaceae</taxon>
        <taxon>Pseudaquabacterium</taxon>
    </lineage>
</organism>
<dbReference type="InterPro" id="IPR017969">
    <property type="entry name" value="Heavy-metal-associated_CS"/>
</dbReference>
<proteinExistence type="predicted"/>